<dbReference type="OrthoDB" id="67155at2759"/>
<feature type="signal peptide" evidence="2">
    <location>
        <begin position="1"/>
        <end position="20"/>
    </location>
</feature>
<feature type="region of interest" description="Disordered" evidence="1">
    <location>
        <begin position="269"/>
        <end position="303"/>
    </location>
</feature>
<dbReference type="PROSITE" id="PS51335">
    <property type="entry name" value="ELMO"/>
    <property type="match status" value="1"/>
</dbReference>
<feature type="region of interest" description="Disordered" evidence="1">
    <location>
        <begin position="37"/>
        <end position="63"/>
    </location>
</feature>
<accession>A0A086JU97</accession>
<feature type="chain" id="PRO_5001808462" evidence="2">
    <location>
        <begin position="21"/>
        <end position="527"/>
    </location>
</feature>
<feature type="compositionally biased region" description="Basic and acidic residues" evidence="1">
    <location>
        <begin position="279"/>
        <end position="291"/>
    </location>
</feature>
<feature type="domain" description="ELMO" evidence="3">
    <location>
        <begin position="117"/>
        <end position="291"/>
    </location>
</feature>
<dbReference type="VEuPathDB" id="ToxoDB:TGDOM2_253000"/>
<feature type="compositionally biased region" description="Basic and acidic residues" evidence="1">
    <location>
        <begin position="50"/>
        <end position="63"/>
    </location>
</feature>
<sequence>MLFFSIHPALLLHCCGSIFAWRGRRFSNFLRSKMESEGARVGTPEGTDNNVRRPEEDKGREGERNGFLKSCALCLRGLGCAWCCQDFDAYELSHEEEFTLHVLSSAACVPYNPDDPEQEKVLLQFYDAVVNPAQSLPPEAERDWKAIGFQSQNPRTDFRGGGLLSLQQLLFFAQNFREEMLVLVEKSKRDSFPLAASLINVTHMLGTFFDLYDDHHMMTGTSTAAARASPRCLKNFTKLCVSAAKSRSRSRTVTLRTFTICSSSQLRSLHPSSADLDSTGERRPESGDDRSPSSARSGGLAKGVGASTGDSGLSLASAGVLYVFNFLFSCTVIRLDREIEKRRGWSKSSASAIDEKTPSACTWASPGEASGLAGKLARLPSESTALSGGASGNAVEAEEAHGEGEDESQPLLLGREADGEAGEVNAQSKCESEDEKGQSSGGEVSRKNRGSMADLMMHLKKPGLDLPLASRAFHSLQGGDTSPVGQRGSTIFVFADSLVACRVAVEELLSSGQVHTVEDLRKLTEVV</sequence>
<keyword evidence="2" id="KW-0732">Signal</keyword>
<feature type="region of interest" description="Disordered" evidence="1">
    <location>
        <begin position="383"/>
        <end position="447"/>
    </location>
</feature>
<dbReference type="PANTHER" id="PTHR12771">
    <property type="entry name" value="ENGULFMENT AND CELL MOTILITY"/>
    <property type="match status" value="1"/>
</dbReference>
<dbReference type="InterPro" id="IPR050868">
    <property type="entry name" value="ELMO_domain-containing"/>
</dbReference>
<evidence type="ECO:0000259" key="3">
    <source>
        <dbReference type="PROSITE" id="PS51335"/>
    </source>
</evidence>
<name>A0A086JU97_TOXGO</name>
<evidence type="ECO:0000313" key="4">
    <source>
        <dbReference type="EMBL" id="KFG35715.1"/>
    </source>
</evidence>
<comment type="caution">
    <text evidence="4">The sequence shown here is derived from an EMBL/GenBank/DDBJ whole genome shotgun (WGS) entry which is preliminary data.</text>
</comment>
<dbReference type="InterPro" id="IPR006816">
    <property type="entry name" value="ELMO_dom"/>
</dbReference>
<feature type="region of interest" description="Disordered" evidence="1">
    <location>
        <begin position="344"/>
        <end position="366"/>
    </location>
</feature>
<dbReference type="Proteomes" id="UP000028837">
    <property type="component" value="Unassembled WGS sequence"/>
</dbReference>
<evidence type="ECO:0000313" key="5">
    <source>
        <dbReference type="Proteomes" id="UP000028837"/>
    </source>
</evidence>
<dbReference type="AlphaFoldDB" id="A0A086JU97"/>
<gene>
    <name evidence="4" type="ORF">TGDOM2_253000</name>
</gene>
<proteinExistence type="predicted"/>
<evidence type="ECO:0000256" key="2">
    <source>
        <dbReference type="SAM" id="SignalP"/>
    </source>
</evidence>
<dbReference type="Pfam" id="PF04727">
    <property type="entry name" value="ELMO_CED12"/>
    <property type="match status" value="1"/>
</dbReference>
<evidence type="ECO:0000256" key="1">
    <source>
        <dbReference type="SAM" id="MobiDB-lite"/>
    </source>
</evidence>
<dbReference type="EMBL" id="AHZU02001152">
    <property type="protein sequence ID" value="KFG35715.1"/>
    <property type="molecule type" value="Genomic_DNA"/>
</dbReference>
<reference evidence="4 5" key="1">
    <citation type="submission" date="2014-02" db="EMBL/GenBank/DDBJ databases">
        <authorList>
            <person name="Sibley D."/>
            <person name="Venepally P."/>
            <person name="Karamycheva S."/>
            <person name="Hadjithomas M."/>
            <person name="Khan A."/>
            <person name="Brunk B."/>
            <person name="Roos D."/>
            <person name="Caler E."/>
            <person name="Lorenzi H."/>
        </authorList>
    </citation>
    <scope>NUCLEOTIDE SEQUENCE [LARGE SCALE GENOMIC DNA]</scope>
    <source>
        <strain evidence="4 5">GAB2-2007-GAL-DOM2</strain>
    </source>
</reference>
<organism evidence="4 5">
    <name type="scientific">Toxoplasma gondii GAB2-2007-GAL-DOM2</name>
    <dbReference type="NCBI Taxonomy" id="1130820"/>
    <lineage>
        <taxon>Eukaryota</taxon>
        <taxon>Sar</taxon>
        <taxon>Alveolata</taxon>
        <taxon>Apicomplexa</taxon>
        <taxon>Conoidasida</taxon>
        <taxon>Coccidia</taxon>
        <taxon>Eucoccidiorida</taxon>
        <taxon>Eimeriorina</taxon>
        <taxon>Sarcocystidae</taxon>
        <taxon>Toxoplasma</taxon>
    </lineage>
</organism>
<protein>
    <submittedName>
        <fullName evidence="4">ELMO/CED-12 family protein</fullName>
    </submittedName>
</protein>